<dbReference type="InterPro" id="IPR012870">
    <property type="entry name" value="DUF1666"/>
</dbReference>
<organism evidence="2 3">
    <name type="scientific">Erythranthe guttata</name>
    <name type="common">Yellow monkey flower</name>
    <name type="synonym">Mimulus guttatus</name>
    <dbReference type="NCBI Taxonomy" id="4155"/>
    <lineage>
        <taxon>Eukaryota</taxon>
        <taxon>Viridiplantae</taxon>
        <taxon>Streptophyta</taxon>
        <taxon>Embryophyta</taxon>
        <taxon>Tracheophyta</taxon>
        <taxon>Spermatophyta</taxon>
        <taxon>Magnoliopsida</taxon>
        <taxon>eudicotyledons</taxon>
        <taxon>Gunneridae</taxon>
        <taxon>Pentapetalae</taxon>
        <taxon>asterids</taxon>
        <taxon>lamiids</taxon>
        <taxon>Lamiales</taxon>
        <taxon>Phrymaceae</taxon>
        <taxon>Erythranthe</taxon>
    </lineage>
</organism>
<protein>
    <recommendedName>
        <fullName evidence="4">Ribosomal protein L34Ae</fullName>
    </recommendedName>
</protein>
<keyword evidence="3" id="KW-1185">Reference proteome</keyword>
<feature type="region of interest" description="Disordered" evidence="1">
    <location>
        <begin position="58"/>
        <end position="138"/>
    </location>
</feature>
<dbReference type="Pfam" id="PF07891">
    <property type="entry name" value="DUF1666"/>
    <property type="match status" value="1"/>
</dbReference>
<dbReference type="STRING" id="4155.A0A022R5I6"/>
<dbReference type="EMBL" id="KI630728">
    <property type="protein sequence ID" value="EYU34075.1"/>
    <property type="molecule type" value="Genomic_DNA"/>
</dbReference>
<proteinExistence type="predicted"/>
<evidence type="ECO:0000313" key="2">
    <source>
        <dbReference type="EMBL" id="EYU34075.1"/>
    </source>
</evidence>
<gene>
    <name evidence="2" type="ORF">MIMGU_mgv1a004479mg</name>
</gene>
<evidence type="ECO:0000313" key="3">
    <source>
        <dbReference type="Proteomes" id="UP000030748"/>
    </source>
</evidence>
<dbReference type="Proteomes" id="UP000030748">
    <property type="component" value="Unassembled WGS sequence"/>
</dbReference>
<dbReference type="eggNOG" id="ENOG502QTCK">
    <property type="taxonomic scope" value="Eukaryota"/>
</dbReference>
<feature type="compositionally biased region" description="Acidic residues" evidence="1">
    <location>
        <begin position="68"/>
        <end position="86"/>
    </location>
</feature>
<dbReference type="AlphaFoldDB" id="A0A022R5I6"/>
<name>A0A022R5I6_ERYGU</name>
<feature type="compositionally biased region" description="Basic and acidic residues" evidence="1">
    <location>
        <begin position="87"/>
        <end position="109"/>
    </location>
</feature>
<evidence type="ECO:0008006" key="4">
    <source>
        <dbReference type="Google" id="ProtNLM"/>
    </source>
</evidence>
<dbReference type="PANTHER" id="PTHR46741:SF2">
    <property type="entry name" value="RIBOSOMAL PROTEIN L34AE"/>
    <property type="match status" value="1"/>
</dbReference>
<evidence type="ECO:0000256" key="1">
    <source>
        <dbReference type="SAM" id="MobiDB-lite"/>
    </source>
</evidence>
<reference evidence="2 3" key="1">
    <citation type="journal article" date="2013" name="Proc. Natl. Acad. Sci. U.S.A.">
        <title>Fine-scale variation in meiotic recombination in Mimulus inferred from population shotgun sequencing.</title>
        <authorList>
            <person name="Hellsten U."/>
            <person name="Wright K.M."/>
            <person name="Jenkins J."/>
            <person name="Shu S."/>
            <person name="Yuan Y."/>
            <person name="Wessler S.R."/>
            <person name="Schmutz J."/>
            <person name="Willis J.H."/>
            <person name="Rokhsar D.S."/>
        </authorList>
    </citation>
    <scope>NUCLEOTIDE SEQUENCE [LARGE SCALE GENOMIC DNA]</scope>
    <source>
        <strain evidence="3">cv. DUN x IM62</strain>
    </source>
</reference>
<accession>A0A022R5I6</accession>
<dbReference type="PANTHER" id="PTHR46741">
    <property type="entry name" value="OS09G0413600 PROTEIN"/>
    <property type="match status" value="1"/>
</dbReference>
<sequence>MKNLAGYRKEQEKGNIEGNRDFSDEYRIFSEKNSVITDSDCESVSFVHDGFLFDGDFEGELDEKTESESELLSDSDNFDEEDSDIMEELKKLEEHNLENPDFLRDRDFNEDLANTNDDESEKTRSDDSSVSESDDSNKLESLWEHQELIEQLRMELKKVRATGLPTIQEDSESSPKMMDNLKPWKIDEFQRESYCVGELHKFYKSYRERMRKFDIINYQKMYAMGFLQLKDHAIPKQKAPPPSLKSLVSQNIWLFKHKINGSNPMKKFIMELQGDLEAVYVGQMCLSWEFLHWQYDKALQLWDSDPRGSRMYNEVAGEFQQLQVLMQRFIEDEPFQGPRVQYYVKTRCAVRNLLQIPVIREDKKKEKRKKEMDDEYVITSDVLVEIVEESIRIFWRFVQADKDCSAPPINGRHKKLSCIPIIEEDSKLLVEVKRILQKKERKLKELLRCDNCVLRKLRRCREEDDSHSDQVLHFFSQVDMKLVCRVLNMSKITRDQLIWCLNKLDRISFVNRKLRMEPAFLLFPC</sequence>